<keyword evidence="3" id="KW-1185">Reference proteome</keyword>
<name>A0A3D8RQH8_9EURO</name>
<organism evidence="2 3">
    <name type="scientific">Aspergillus mulundensis</name>
    <dbReference type="NCBI Taxonomy" id="1810919"/>
    <lineage>
        <taxon>Eukaryota</taxon>
        <taxon>Fungi</taxon>
        <taxon>Dikarya</taxon>
        <taxon>Ascomycota</taxon>
        <taxon>Pezizomycotina</taxon>
        <taxon>Eurotiomycetes</taxon>
        <taxon>Eurotiomycetidae</taxon>
        <taxon>Eurotiales</taxon>
        <taxon>Aspergillaceae</taxon>
        <taxon>Aspergillus</taxon>
        <taxon>Aspergillus subgen. Nidulantes</taxon>
    </lineage>
</organism>
<accession>A0A3D8RQH8</accession>
<keyword evidence="1" id="KW-0732">Signal</keyword>
<feature type="signal peptide" evidence="1">
    <location>
        <begin position="1"/>
        <end position="18"/>
    </location>
</feature>
<dbReference type="SUPFAM" id="SSF51445">
    <property type="entry name" value="(Trans)glycosidases"/>
    <property type="match status" value="1"/>
</dbReference>
<protein>
    <recommendedName>
        <fullName evidence="4">Beta-glucuronidase C-terminal domain-containing protein</fullName>
    </recommendedName>
</protein>
<reference evidence="2 3" key="1">
    <citation type="journal article" date="2018" name="IMA Fungus">
        <title>IMA Genome-F 9: Draft genome sequence of Annulohypoxylon stygium, Aspergillus mulundensis, Berkeleyomyces basicola (syn. Thielaviopsis basicola), Ceratocystis smalleyi, two Cercospora beticola strains, Coleophoma cylindrospora, Fusarium fracticaudum, Phialophora cf. hyalina, and Morchella septimelata.</title>
        <authorList>
            <person name="Wingfield B.D."/>
            <person name="Bills G.F."/>
            <person name="Dong Y."/>
            <person name="Huang W."/>
            <person name="Nel W.J."/>
            <person name="Swalarsk-Parry B.S."/>
            <person name="Vaghefi N."/>
            <person name="Wilken P.M."/>
            <person name="An Z."/>
            <person name="de Beer Z.W."/>
            <person name="De Vos L."/>
            <person name="Chen L."/>
            <person name="Duong T.A."/>
            <person name="Gao Y."/>
            <person name="Hammerbacher A."/>
            <person name="Kikkert J.R."/>
            <person name="Li Y."/>
            <person name="Li H."/>
            <person name="Li K."/>
            <person name="Li Q."/>
            <person name="Liu X."/>
            <person name="Ma X."/>
            <person name="Naidoo K."/>
            <person name="Pethybridge S.J."/>
            <person name="Sun J."/>
            <person name="Steenkamp E.T."/>
            <person name="van der Nest M.A."/>
            <person name="van Wyk S."/>
            <person name="Wingfield M.J."/>
            <person name="Xiong C."/>
            <person name="Yue Q."/>
            <person name="Zhang X."/>
        </authorList>
    </citation>
    <scope>NUCLEOTIDE SEQUENCE [LARGE SCALE GENOMIC DNA]</scope>
    <source>
        <strain evidence="2 3">DSM 5745</strain>
    </source>
</reference>
<evidence type="ECO:0000313" key="2">
    <source>
        <dbReference type="EMBL" id="RDW76323.1"/>
    </source>
</evidence>
<comment type="caution">
    <text evidence="2">The sequence shown here is derived from an EMBL/GenBank/DDBJ whole genome shotgun (WGS) entry which is preliminary data.</text>
</comment>
<sequence length="507" mass="56482">MLNRVSFCLGLLIAPCAARGVREAREIVVDASKPVGRLKNLQGINSADSAYIPPGPWNQDTFYNKDAQIGALFPEYGIKHVLIYTFPDVFLGFGKTGVDADPMVNVNYNWTGADDYVRFVADNGANVLYSRAYTSYYDANRPVGNDSIPGIICPPTPSVITNSFFSANKCDQQQRFFPRDIGSNRLHDDRSLRVRVSHLLFGRLVKLEPRNGAYDSGFRNAVEMFEFLPETDLLRTGFSDESYEEHFAYFAQFSRAVTEASAEVGVSAWGGNQFYPVKTNYTVYNPYISRFYKDCHDRKVPIKAASFHFTNSQFSFDPYDIVRITDKFRAEILVPAGLPDLAIWATEYEPAPFPVQPRSPSALQSFKDPAFFASFTLGVSMYAQDTSIEQGLPWPGFGYNGTGAGDQPFQGFFNRSPSGPIPLNVAKAWFLQGKLVTETPARLRVQGTSDNGFAVLSGISDDETKVHVLLNNYQFDYDIAREITALMAPTLNTSASAYPLLQENGRK</sequence>
<dbReference type="OrthoDB" id="4523837at2759"/>
<dbReference type="InterPro" id="IPR017853">
    <property type="entry name" value="GH"/>
</dbReference>
<feature type="chain" id="PRO_5017622391" description="Beta-glucuronidase C-terminal domain-containing protein" evidence="1">
    <location>
        <begin position="19"/>
        <end position="507"/>
    </location>
</feature>
<dbReference type="GeneID" id="38116685"/>
<dbReference type="RefSeq" id="XP_026602635.1">
    <property type="nucleotide sequence ID" value="XM_026748331.1"/>
</dbReference>
<evidence type="ECO:0008006" key="4">
    <source>
        <dbReference type="Google" id="ProtNLM"/>
    </source>
</evidence>
<gene>
    <name evidence="2" type="ORF">DSM5745_06315</name>
</gene>
<evidence type="ECO:0000313" key="3">
    <source>
        <dbReference type="Proteomes" id="UP000256690"/>
    </source>
</evidence>
<evidence type="ECO:0000256" key="1">
    <source>
        <dbReference type="SAM" id="SignalP"/>
    </source>
</evidence>
<dbReference type="AlphaFoldDB" id="A0A3D8RQH8"/>
<dbReference type="Proteomes" id="UP000256690">
    <property type="component" value="Unassembled WGS sequence"/>
</dbReference>
<dbReference type="EMBL" id="PVWQ01000007">
    <property type="protein sequence ID" value="RDW76323.1"/>
    <property type="molecule type" value="Genomic_DNA"/>
</dbReference>
<proteinExistence type="predicted"/>
<dbReference type="Gene3D" id="3.20.20.80">
    <property type="entry name" value="Glycosidases"/>
    <property type="match status" value="1"/>
</dbReference>